<keyword evidence="1" id="KW-0732">Signal</keyword>
<gene>
    <name evidence="2" type="ORF">FXF65_01980</name>
</gene>
<evidence type="ECO:0000313" key="2">
    <source>
        <dbReference type="EMBL" id="TYC18548.1"/>
    </source>
</evidence>
<dbReference type="EMBL" id="VSFF01000001">
    <property type="protein sequence ID" value="TYC18548.1"/>
    <property type="molecule type" value="Genomic_DNA"/>
</dbReference>
<evidence type="ECO:0000313" key="3">
    <source>
        <dbReference type="Proteomes" id="UP000322634"/>
    </source>
</evidence>
<keyword evidence="3" id="KW-1185">Reference proteome</keyword>
<dbReference type="InterPro" id="IPR017549">
    <property type="entry name" value="APMV_L690"/>
</dbReference>
<organism evidence="2 3">
    <name type="scientific">Actinomadura syzygii</name>
    <dbReference type="NCBI Taxonomy" id="1427538"/>
    <lineage>
        <taxon>Bacteria</taxon>
        <taxon>Bacillati</taxon>
        <taxon>Actinomycetota</taxon>
        <taxon>Actinomycetes</taxon>
        <taxon>Streptosporangiales</taxon>
        <taxon>Thermomonosporaceae</taxon>
        <taxon>Actinomadura</taxon>
    </lineage>
</organism>
<feature type="signal peptide" evidence="1">
    <location>
        <begin position="1"/>
        <end position="26"/>
    </location>
</feature>
<accession>A0A5D0UJJ9</accession>
<protein>
    <submittedName>
        <fullName evidence="2">TIGR03118 family protein</fullName>
    </submittedName>
</protein>
<dbReference type="AlphaFoldDB" id="A0A5D0UJJ9"/>
<dbReference type="SUPFAM" id="SSF63829">
    <property type="entry name" value="Calcium-dependent phosphotriesterase"/>
    <property type="match status" value="1"/>
</dbReference>
<sequence length="359" mass="37812">MRKTIGILMAALALLAGMAPTGPASAGTPDRADGSGWRTRFTQTDLVSDIPGRARLQDPKLVNPWGLALSPTGPLWAANNGTGVATVYAGGAGGVTKQALEVTVEGGAPTGEVFNDTADFAVNGAPAIFIFSSESGAITAWNRNTGTTAVRVAGAPGAIYKGLALLRTRHGAFLLATDFHNRRIDVFDGKFRRLRLPSGSFDDPSIPRGFAPFNVAVLGDSVFVTYAKQDADAEDDVPGPGLGFVVKYRQFGRSHHRFASRGPLNAPWGLVIAPRSFGDFAGEVLVGNFGDGRINAFTPHGRWRGALRGPSGRPIEIDGLWALLRGTQTTGGTDAVWFSSGPNDETHGLVGLLRKARLH</sequence>
<reference evidence="2 3" key="1">
    <citation type="submission" date="2019-08" db="EMBL/GenBank/DDBJ databases">
        <title>Actinomadura sp. nov. CYP1-5 isolated from mountain soil.</title>
        <authorList>
            <person name="Songsumanus A."/>
            <person name="Kuncharoen N."/>
            <person name="Kudo T."/>
            <person name="Yuki M."/>
            <person name="Igarashi Y."/>
            <person name="Tanasupawat S."/>
        </authorList>
    </citation>
    <scope>NUCLEOTIDE SEQUENCE [LARGE SCALE GENOMIC DNA]</scope>
    <source>
        <strain evidence="2 3">GKU157</strain>
    </source>
</reference>
<dbReference type="Gene3D" id="2.120.10.30">
    <property type="entry name" value="TolB, C-terminal domain"/>
    <property type="match status" value="1"/>
</dbReference>
<name>A0A5D0UJJ9_9ACTN</name>
<feature type="chain" id="PRO_5022917175" evidence="1">
    <location>
        <begin position="27"/>
        <end position="359"/>
    </location>
</feature>
<proteinExistence type="predicted"/>
<evidence type="ECO:0000256" key="1">
    <source>
        <dbReference type="SAM" id="SignalP"/>
    </source>
</evidence>
<dbReference type="OrthoDB" id="581621at2"/>
<comment type="caution">
    <text evidence="2">The sequence shown here is derived from an EMBL/GenBank/DDBJ whole genome shotgun (WGS) entry which is preliminary data.</text>
</comment>
<dbReference type="Proteomes" id="UP000322634">
    <property type="component" value="Unassembled WGS sequence"/>
</dbReference>
<dbReference type="InterPro" id="IPR011042">
    <property type="entry name" value="6-blade_b-propeller_TolB-like"/>
</dbReference>
<dbReference type="NCBIfam" id="TIGR03118">
    <property type="entry name" value="PEPCTERM_chp_1"/>
    <property type="match status" value="1"/>
</dbReference>